<evidence type="ECO:0000256" key="1">
    <source>
        <dbReference type="SAM" id="MobiDB-lite"/>
    </source>
</evidence>
<gene>
    <name evidence="2" type="ordered locus">cgR_1890</name>
</gene>
<feature type="region of interest" description="Disordered" evidence="1">
    <location>
        <begin position="14"/>
        <end position="39"/>
    </location>
</feature>
<dbReference type="KEGG" id="cgt:cgR_1890"/>
<proteinExistence type="predicted"/>
<evidence type="ECO:0000313" key="2">
    <source>
        <dbReference type="EMBL" id="BAF54885.1"/>
    </source>
</evidence>
<name>A0AB72VBL3_CORGB</name>
<dbReference type="EMBL" id="AP009044">
    <property type="protein sequence ID" value="BAF54885.1"/>
    <property type="molecule type" value="Genomic_DNA"/>
</dbReference>
<reference evidence="2" key="1">
    <citation type="journal article" date="2007" name="Microbiology">
        <title>Comparative analysis of the Corynebacterium glutamicum group and complete genome sequence of strain R.</title>
        <authorList>
            <person name="Yukawa H."/>
            <person name="Omumasaba C.A."/>
            <person name="Nonaka H."/>
            <person name="Kos P."/>
            <person name="Okai N."/>
            <person name="Suzuki N."/>
            <person name="Suda M."/>
            <person name="Tsuge Y."/>
            <person name="Watanabe J."/>
            <person name="Ikeda Y."/>
            <person name="Vertes A.A."/>
            <person name="Inui M."/>
        </authorList>
    </citation>
    <scope>NUCLEOTIDE SEQUENCE</scope>
    <source>
        <strain evidence="2">R</strain>
    </source>
</reference>
<accession>A0AB72VBL3</accession>
<protein>
    <recommendedName>
        <fullName evidence="3">Tail assembly chaperone</fullName>
    </recommendedName>
</protein>
<dbReference type="AlphaFoldDB" id="A0AB72VBL3"/>
<evidence type="ECO:0008006" key="3">
    <source>
        <dbReference type="Google" id="ProtNLM"/>
    </source>
</evidence>
<dbReference type="Proteomes" id="UP000006698">
    <property type="component" value="Chromosome"/>
</dbReference>
<organism evidence="2">
    <name type="scientific">Corynebacterium glutamicum (strain R)</name>
    <dbReference type="NCBI Taxonomy" id="340322"/>
    <lineage>
        <taxon>Bacteria</taxon>
        <taxon>Bacillati</taxon>
        <taxon>Actinomycetota</taxon>
        <taxon>Actinomycetes</taxon>
        <taxon>Mycobacteriales</taxon>
        <taxon>Corynebacteriaceae</taxon>
        <taxon>Corynebacterium</taxon>
    </lineage>
</organism>
<sequence>MLEVSEDDARKLAEMGALRDQTAEVESVDAAGDEDDTQVAPTPVEEVAVGKKFPELPKKTQGVNAWKEYARLNEIDIRGLSEKSEIMGQVMKVVNA</sequence>